<dbReference type="KEGG" id="ssai:N0B31_10230"/>
<feature type="compositionally biased region" description="Basic and acidic residues" evidence="1">
    <location>
        <begin position="1"/>
        <end position="16"/>
    </location>
</feature>
<proteinExistence type="predicted"/>
<dbReference type="EMBL" id="CP104003">
    <property type="protein sequence ID" value="UWM56652.1"/>
    <property type="molecule type" value="Genomic_DNA"/>
</dbReference>
<evidence type="ECO:0000256" key="1">
    <source>
        <dbReference type="SAM" id="MobiDB-lite"/>
    </source>
</evidence>
<dbReference type="Proteomes" id="UP001057580">
    <property type="component" value="Chromosome"/>
</dbReference>
<sequence>MTEETPDHVIGDETRAVSDNVASNTESEQEQKRRIVVKRGVKTVYEYLTLGRYRSAGVILRDRLLPALDIDDVTIEGADDVIRGSELDWYYDSVKAFLRAPNQYIRAAPERGDTIRENALENAVNSAHGYESPSRRAQTVVKETAQSAHSAAIGQGIIPRTLDRSSRVMGLSVQMGLQHTSWTMDMPDPVSMFRGEKDMPFVLAVGDTSSGKSTFVARAVEDRYEAGHKVLDIHDRKKLENGVYDIAQQQQTLREVRRKLGLQPGLDEQDDEDDRELEIYVPISSNLKEKKVLYYEDGTCRIKPFAVDVSSLPDTLLSAFAGNLTQNQSAEWNNQLELIEGDWTLADLVERIAEGDADDTVKQVLITRLKTMQSNGWLRDADSDYLLDWENIFRDTDTITCFSTSLMKDDRSKYRVFLYLLSTIYSEREQKQDGAYAPATIVMRELSHIAPSRTNRSSDPVEQGLQDRISDKMRKVASESGHEQMELVSDTQHWKQVAKRVREHLNVVVMYRLDYTAAEDPFSDKLGRVKHKYIRTVTQQETGEATVIADNQRIQGEGKSYRFVQPVQMVPPACHHVDRKAQYNTGWLCRDAYTDEYLDEIPSDWPVDVPPRLRVDAPDIDEQNQHEGIVAFLRDCTSMDDNERAPKEDMRKAYSAFAEEHGYDLHESSDSFGQWVAELVDVETGSGVRARQSDLNRSQDDYDSQRPYAYGGIRLNQKGLDYLNQQ</sequence>
<dbReference type="RefSeq" id="WP_260643766.1">
    <property type="nucleotide sequence ID" value="NZ_CP104003.1"/>
</dbReference>
<accession>A0A9E7R6T1</accession>
<gene>
    <name evidence="2" type="ORF">N0B31_10230</name>
</gene>
<evidence type="ECO:0000313" key="2">
    <source>
        <dbReference type="EMBL" id="UWM56652.1"/>
    </source>
</evidence>
<protein>
    <submittedName>
        <fullName evidence="2">Uncharacterized protein</fullName>
    </submittedName>
</protein>
<feature type="region of interest" description="Disordered" evidence="1">
    <location>
        <begin position="1"/>
        <end position="28"/>
    </location>
</feature>
<keyword evidence="3" id="KW-1185">Reference proteome</keyword>
<reference evidence="2" key="1">
    <citation type="submission" date="2022-09" db="EMBL/GenBank/DDBJ databases">
        <title>Diverse halophilic archaea isolated from saline environments.</title>
        <authorList>
            <person name="Cui H.-L."/>
        </authorList>
    </citation>
    <scope>NUCLEOTIDE SEQUENCE</scope>
    <source>
        <strain evidence="2">ZS-35-S2</strain>
    </source>
</reference>
<dbReference type="GeneID" id="74942802"/>
<dbReference type="InterPro" id="IPR027417">
    <property type="entry name" value="P-loop_NTPase"/>
</dbReference>
<evidence type="ECO:0000313" key="3">
    <source>
        <dbReference type="Proteomes" id="UP001057580"/>
    </source>
</evidence>
<dbReference type="AlphaFoldDB" id="A0A9E7R6T1"/>
<dbReference type="SUPFAM" id="SSF52540">
    <property type="entry name" value="P-loop containing nucleoside triphosphate hydrolases"/>
    <property type="match status" value="1"/>
</dbReference>
<name>A0A9E7R6T1_9EURY</name>
<organism evidence="2 3">
    <name type="scientific">Salinirubellus salinus</name>
    <dbReference type="NCBI Taxonomy" id="1364945"/>
    <lineage>
        <taxon>Archaea</taxon>
        <taxon>Methanobacteriati</taxon>
        <taxon>Methanobacteriota</taxon>
        <taxon>Stenosarchaea group</taxon>
        <taxon>Halobacteria</taxon>
        <taxon>Halobacteriales</taxon>
        <taxon>Natronomonadaceae</taxon>
        <taxon>Salinirubellus</taxon>
    </lineage>
</organism>